<dbReference type="eggNOG" id="COG0742">
    <property type="taxonomic scope" value="Bacteria"/>
</dbReference>
<proteinExistence type="predicted"/>
<dbReference type="Gene3D" id="1.10.10.1110">
    <property type="entry name" value="Methyltransferase PG1098, N-terminal domain"/>
    <property type="match status" value="1"/>
</dbReference>
<dbReference type="Proteomes" id="UP000003160">
    <property type="component" value="Unassembled WGS sequence"/>
</dbReference>
<sequence length="408" mass="45609">MTNQAISNFIREHREDDVRQLALSGGRNPDVDLSYALDQIQGWQTARKKLPLWAAHEEVVYPPHLNMEQCSSEQTASYKQQIVRRLLGDALASAVLIDLTGGFGVDFFYLSDGFSRSIYVERDAELCEVVRHNLNVLGRQQAEVWCRDSETVLDSLPVGKDRSVSTVVFLDPARRGSHGQRVFGLQDCEPDVTVLRQRLLDISDVLLLKLSPMLDWHEALHQLCPGGRGGEVHMVSVGNECKELVLVITGRDTPLRVFCVNDNEQFVFMPQESVAPTIHEFAGLSPEAVGKWLMVPNASVMKAGCFDELSAHFDVLPIAPNSHLFLSRNHIPDFPGRIFRIAAVSSFNKKALKATLADIDRANIAIRNFPLSVAELRRRLKLKDGGSHYLFATTDANNDKWLVVTQKA</sequence>
<dbReference type="OrthoDB" id="1000417at2"/>
<comment type="caution">
    <text evidence="3">The sequence shown here is derived from an EMBL/GenBank/DDBJ whole genome shotgun (WGS) entry which is preliminary data.</text>
</comment>
<dbReference type="Gene3D" id="3.40.50.150">
    <property type="entry name" value="Vaccinia Virus protein VP39"/>
    <property type="match status" value="1"/>
</dbReference>
<dbReference type="InterPro" id="IPR029063">
    <property type="entry name" value="SAM-dependent_MTases_sf"/>
</dbReference>
<organism evidence="3 4">
    <name type="scientific">Hallella bergensis DSM 17361</name>
    <dbReference type="NCBI Taxonomy" id="585502"/>
    <lineage>
        <taxon>Bacteria</taxon>
        <taxon>Pseudomonadati</taxon>
        <taxon>Bacteroidota</taxon>
        <taxon>Bacteroidia</taxon>
        <taxon>Bacteroidales</taxon>
        <taxon>Prevotellaceae</taxon>
        <taxon>Hallella</taxon>
    </lineage>
</organism>
<dbReference type="Pfam" id="PF22013">
    <property type="entry name" value="PG_1098_Fer"/>
    <property type="match status" value="1"/>
</dbReference>
<evidence type="ECO:0000259" key="2">
    <source>
        <dbReference type="Pfam" id="PF22013"/>
    </source>
</evidence>
<dbReference type="HOGENOM" id="CLU_038123_0_0_10"/>
<accession>D1Q053</accession>
<keyword evidence="4" id="KW-1185">Reference proteome</keyword>
<evidence type="ECO:0000313" key="3">
    <source>
        <dbReference type="EMBL" id="EFA42952.1"/>
    </source>
</evidence>
<feature type="domain" description="THUMP-like" evidence="1">
    <location>
        <begin position="336"/>
        <end position="407"/>
    </location>
</feature>
<dbReference type="SUPFAM" id="SSF53335">
    <property type="entry name" value="S-adenosyl-L-methionine-dependent methyltransferases"/>
    <property type="match status" value="1"/>
</dbReference>
<gene>
    <name evidence="3" type="ORF">HMPREF0645_2588</name>
</gene>
<dbReference type="EMBL" id="ACKS01000107">
    <property type="protein sequence ID" value="EFA42952.1"/>
    <property type="molecule type" value="Genomic_DNA"/>
</dbReference>
<reference evidence="3 4" key="1">
    <citation type="submission" date="2009-10" db="EMBL/GenBank/DDBJ databases">
        <authorList>
            <person name="Qin X."/>
            <person name="Bachman B."/>
            <person name="Battles P."/>
            <person name="Bell A."/>
            <person name="Bess C."/>
            <person name="Bickham C."/>
            <person name="Chaboub L."/>
            <person name="Chen D."/>
            <person name="Coyle M."/>
            <person name="Deiros D.R."/>
            <person name="Dinh H."/>
            <person name="Forbes L."/>
            <person name="Fowler G."/>
            <person name="Francisco L."/>
            <person name="Fu Q."/>
            <person name="Gubbala S."/>
            <person name="Hale W."/>
            <person name="Han Y."/>
            <person name="Hemphill L."/>
            <person name="Highlander S.K."/>
            <person name="Hirani K."/>
            <person name="Hogues M."/>
            <person name="Jackson L."/>
            <person name="Jakkamsetti A."/>
            <person name="Javaid M."/>
            <person name="Jiang H."/>
            <person name="Korchina V."/>
            <person name="Kovar C."/>
            <person name="Lara F."/>
            <person name="Lee S."/>
            <person name="Mata R."/>
            <person name="Mathew T."/>
            <person name="Moen C."/>
            <person name="Morales K."/>
            <person name="Munidasa M."/>
            <person name="Nazareth L."/>
            <person name="Ngo R."/>
            <person name="Nguyen L."/>
            <person name="Okwuonu G."/>
            <person name="Ongeri F."/>
            <person name="Patil S."/>
            <person name="Petrosino J."/>
            <person name="Pham C."/>
            <person name="Pham P."/>
            <person name="Pu L.-L."/>
            <person name="Puazo M."/>
            <person name="Raj R."/>
            <person name="Reid J."/>
            <person name="Rouhana J."/>
            <person name="Saada N."/>
            <person name="Shang Y."/>
            <person name="Simmons D."/>
            <person name="Thornton R."/>
            <person name="Warren J."/>
            <person name="Weissenberger G."/>
            <person name="Zhang J."/>
            <person name="Zhang L."/>
            <person name="Zhou C."/>
            <person name="Zhu D."/>
            <person name="Muzny D."/>
            <person name="Worley K."/>
            <person name="Gibbs R."/>
        </authorList>
    </citation>
    <scope>NUCLEOTIDE SEQUENCE [LARGE SCALE GENOMIC DNA]</scope>
    <source>
        <strain evidence="3 4">DSM 17361</strain>
    </source>
</reference>
<dbReference type="Pfam" id="PF18096">
    <property type="entry name" value="Thump_like"/>
    <property type="match status" value="1"/>
</dbReference>
<evidence type="ECO:0000259" key="1">
    <source>
        <dbReference type="Pfam" id="PF18096"/>
    </source>
</evidence>
<dbReference type="RefSeq" id="WP_007174983.1">
    <property type="nucleotide sequence ID" value="NZ_GG704783.1"/>
</dbReference>
<dbReference type="InterPro" id="IPR041497">
    <property type="entry name" value="Thump-like"/>
</dbReference>
<name>D1Q053_9BACT</name>
<feature type="domain" description="PG-1098 ferredoxin-like" evidence="2">
    <location>
        <begin position="292"/>
        <end position="335"/>
    </location>
</feature>
<dbReference type="AlphaFoldDB" id="D1Q053"/>
<protein>
    <submittedName>
        <fullName evidence="3">Uncharacterized protein</fullName>
    </submittedName>
</protein>
<evidence type="ECO:0000313" key="4">
    <source>
        <dbReference type="Proteomes" id="UP000003160"/>
    </source>
</evidence>
<dbReference type="InterPro" id="IPR054168">
    <property type="entry name" value="PG_1098_Fer"/>
</dbReference>